<name>A0ABS0Q4W4_9BACT</name>
<dbReference type="SMART" id="SM00670">
    <property type="entry name" value="PINc"/>
    <property type="match status" value="1"/>
</dbReference>
<dbReference type="NCBIfam" id="TIGR00305">
    <property type="entry name" value="putative toxin-antitoxin system toxin component, PIN family"/>
    <property type="match status" value="1"/>
</dbReference>
<protein>
    <submittedName>
        <fullName evidence="2">Toxin-antitoxin system toxin component, PIN family</fullName>
    </submittedName>
</protein>
<proteinExistence type="predicted"/>
<sequence>MRVVFDTNVLLVALPSHSPFYALYRAVLDGRLTLFVTNETLTEYEEQISRRLGIARTDVQLRELLNLPSVQELTVYYQWHLLADVDADDDKFVDCAIACGADYLVTNDRHFDRLRNIAFPVVNIIRAEDFLQLLQNQLPSNP</sequence>
<evidence type="ECO:0000259" key="1">
    <source>
        <dbReference type="SMART" id="SM00670"/>
    </source>
</evidence>
<comment type="caution">
    <text evidence="2">The sequence shown here is derived from an EMBL/GenBank/DDBJ whole genome shotgun (WGS) entry which is preliminary data.</text>
</comment>
<dbReference type="EMBL" id="JAEDAE010000002">
    <property type="protein sequence ID" value="MBH8557698.1"/>
    <property type="molecule type" value="Genomic_DNA"/>
</dbReference>
<dbReference type="InterPro" id="IPR002850">
    <property type="entry name" value="PIN_toxin-like"/>
</dbReference>
<dbReference type="InterPro" id="IPR002716">
    <property type="entry name" value="PIN_dom"/>
</dbReference>
<evidence type="ECO:0000313" key="3">
    <source>
        <dbReference type="Proteomes" id="UP000625631"/>
    </source>
</evidence>
<accession>A0ABS0Q4W4</accession>
<dbReference type="PANTHER" id="PTHR34610">
    <property type="entry name" value="SSL7007 PROTEIN"/>
    <property type="match status" value="1"/>
</dbReference>
<gene>
    <name evidence="2" type="ORF">I7X13_06540</name>
</gene>
<dbReference type="PANTHER" id="PTHR34610:SF3">
    <property type="entry name" value="SSL7007 PROTEIN"/>
    <property type="match status" value="1"/>
</dbReference>
<dbReference type="RefSeq" id="WP_198074841.1">
    <property type="nucleotide sequence ID" value="NZ_JAEDAE010000002.1"/>
</dbReference>
<evidence type="ECO:0000313" key="2">
    <source>
        <dbReference type="EMBL" id="MBH8557698.1"/>
    </source>
</evidence>
<organism evidence="2 3">
    <name type="scientific">Hymenobacter negativus</name>
    <dbReference type="NCBI Taxonomy" id="2795026"/>
    <lineage>
        <taxon>Bacteria</taxon>
        <taxon>Pseudomonadati</taxon>
        <taxon>Bacteroidota</taxon>
        <taxon>Cytophagia</taxon>
        <taxon>Cytophagales</taxon>
        <taxon>Hymenobacteraceae</taxon>
        <taxon>Hymenobacter</taxon>
    </lineage>
</organism>
<dbReference type="Proteomes" id="UP000625631">
    <property type="component" value="Unassembled WGS sequence"/>
</dbReference>
<dbReference type="InterPro" id="IPR029060">
    <property type="entry name" value="PIN-like_dom_sf"/>
</dbReference>
<dbReference type="Pfam" id="PF13470">
    <property type="entry name" value="PIN_3"/>
    <property type="match status" value="1"/>
</dbReference>
<dbReference type="Gene3D" id="3.40.50.1010">
    <property type="entry name" value="5'-nuclease"/>
    <property type="match status" value="1"/>
</dbReference>
<dbReference type="SUPFAM" id="SSF88723">
    <property type="entry name" value="PIN domain-like"/>
    <property type="match status" value="1"/>
</dbReference>
<reference evidence="2 3" key="1">
    <citation type="submission" date="2020-12" db="EMBL/GenBank/DDBJ databases">
        <title>Hymenobacter sp.</title>
        <authorList>
            <person name="Kim M.K."/>
        </authorList>
    </citation>
    <scope>NUCLEOTIDE SEQUENCE [LARGE SCALE GENOMIC DNA]</scope>
    <source>
        <strain evidence="2 3">BT442</strain>
    </source>
</reference>
<feature type="domain" description="PIN" evidence="1">
    <location>
        <begin position="1"/>
        <end position="113"/>
    </location>
</feature>
<keyword evidence="3" id="KW-1185">Reference proteome</keyword>